<dbReference type="Pfam" id="PF04545">
    <property type="entry name" value="Sigma70_r4"/>
    <property type="match status" value="1"/>
</dbReference>
<comment type="caution">
    <text evidence="9">The sequence shown here is derived from an EMBL/GenBank/DDBJ whole genome shotgun (WGS) entry which is preliminary data.</text>
</comment>
<proteinExistence type="predicted"/>
<evidence type="ECO:0000256" key="5">
    <source>
        <dbReference type="SAM" id="MobiDB-lite"/>
    </source>
</evidence>
<dbReference type="GO" id="GO:0006352">
    <property type="term" value="P:DNA-templated transcription initiation"/>
    <property type="evidence" value="ECO:0007669"/>
    <property type="project" value="InterPro"/>
</dbReference>
<keyword evidence="1" id="KW-0805">Transcription regulation</keyword>
<feature type="compositionally biased region" description="Basic and acidic residues" evidence="5">
    <location>
        <begin position="34"/>
        <end position="51"/>
    </location>
</feature>
<dbReference type="GO" id="GO:0003677">
    <property type="term" value="F:DNA binding"/>
    <property type="evidence" value="ECO:0007669"/>
    <property type="project" value="UniProtKB-KW"/>
</dbReference>
<dbReference type="CDD" id="cd06171">
    <property type="entry name" value="Sigma70_r4"/>
    <property type="match status" value="1"/>
</dbReference>
<evidence type="ECO:0000256" key="3">
    <source>
        <dbReference type="ARBA" id="ARBA00023125"/>
    </source>
</evidence>
<feature type="compositionally biased region" description="Polar residues" evidence="5">
    <location>
        <begin position="1"/>
        <end position="20"/>
    </location>
</feature>
<dbReference type="InterPro" id="IPR007627">
    <property type="entry name" value="RNA_pol_sigma70_r2"/>
</dbReference>
<evidence type="ECO:0000256" key="2">
    <source>
        <dbReference type="ARBA" id="ARBA00023082"/>
    </source>
</evidence>
<dbReference type="Pfam" id="PF04542">
    <property type="entry name" value="Sigma70_r2"/>
    <property type="match status" value="1"/>
</dbReference>
<dbReference type="InterPro" id="IPR036388">
    <property type="entry name" value="WH-like_DNA-bd_sf"/>
</dbReference>
<dbReference type="InterPro" id="IPR000943">
    <property type="entry name" value="RNA_pol_sigma70"/>
</dbReference>
<organism evidence="9 10">
    <name type="scientific">Frankia nepalensis</name>
    <dbReference type="NCBI Taxonomy" id="1836974"/>
    <lineage>
        <taxon>Bacteria</taxon>
        <taxon>Bacillati</taxon>
        <taxon>Actinomycetota</taxon>
        <taxon>Actinomycetes</taxon>
        <taxon>Frankiales</taxon>
        <taxon>Frankiaceae</taxon>
        <taxon>Frankia</taxon>
    </lineage>
</organism>
<dbReference type="PRINTS" id="PR00046">
    <property type="entry name" value="SIGMA70FCT"/>
</dbReference>
<dbReference type="PANTHER" id="PTHR30385:SF4">
    <property type="entry name" value="RNA POLYMERASE SIGMA-E FACTOR"/>
    <property type="match status" value="1"/>
</dbReference>
<feature type="domain" description="RNA polymerase sigma-70 region 3" evidence="6">
    <location>
        <begin position="230"/>
        <end position="292"/>
    </location>
</feature>
<dbReference type="AlphaFoldDB" id="A0A937RJ33"/>
<evidence type="ECO:0000256" key="4">
    <source>
        <dbReference type="ARBA" id="ARBA00023163"/>
    </source>
</evidence>
<dbReference type="Proteomes" id="UP000604475">
    <property type="component" value="Unassembled WGS sequence"/>
</dbReference>
<sequence>MTSSGRTPTTPRDRFSTLSQRAGGPDEALPELPESGRRSDGPAKPSARPEARASAPTASQPPPADQPDGGPDTGNADTGSASAGNADTERPEVERSDVQAPAAEERDEHTLDRAGSPDRAHARALFARLVELPEGDKERSEIRDQLVRMHLPLVEYLARRFRNRGEPLDDLVQVATIGLIKSVDRFDPERGVEFSTYATPTIVGEIKRHFRDKGWAIRVPRRLQELKLSLTKATSELSQSLGRSPTVAEIAAHLQMSEEEVLEGLESANAYSAVSLDAPDSGDDEAPAVADTLGVQDESLEGVEYRESLKPLLEKLPPREKRILLLRFFGNMTQSQIATELGISQMHVSRLLARTLAQLRRGLLEDG</sequence>
<evidence type="ECO:0000259" key="8">
    <source>
        <dbReference type="Pfam" id="PF04545"/>
    </source>
</evidence>
<evidence type="ECO:0000256" key="1">
    <source>
        <dbReference type="ARBA" id="ARBA00023015"/>
    </source>
</evidence>
<dbReference type="SUPFAM" id="SSF88946">
    <property type="entry name" value="Sigma2 domain of RNA polymerase sigma factors"/>
    <property type="match status" value="1"/>
</dbReference>
<keyword evidence="2" id="KW-0731">Sigma factor</keyword>
<dbReference type="PANTHER" id="PTHR30385">
    <property type="entry name" value="SIGMA FACTOR F FLAGELLAR"/>
    <property type="match status" value="1"/>
</dbReference>
<evidence type="ECO:0000313" key="10">
    <source>
        <dbReference type="Proteomes" id="UP000604475"/>
    </source>
</evidence>
<dbReference type="InterPro" id="IPR007624">
    <property type="entry name" value="RNA_pol_sigma70_r3"/>
</dbReference>
<accession>A0A937RJ33</accession>
<dbReference type="RefSeq" id="WP_203004876.1">
    <property type="nucleotide sequence ID" value="NZ_JADWYU010000202.1"/>
</dbReference>
<evidence type="ECO:0000313" key="9">
    <source>
        <dbReference type="EMBL" id="MBL7633201.1"/>
    </source>
</evidence>
<feature type="domain" description="RNA polymerase sigma-70 region 4" evidence="8">
    <location>
        <begin position="312"/>
        <end position="360"/>
    </location>
</feature>
<dbReference type="EMBL" id="JAEACQ010000376">
    <property type="protein sequence ID" value="MBL7633201.1"/>
    <property type="molecule type" value="Genomic_DNA"/>
</dbReference>
<feature type="domain" description="RNA polymerase sigma-70 region 2" evidence="7">
    <location>
        <begin position="146"/>
        <end position="215"/>
    </location>
</feature>
<dbReference type="NCBIfam" id="TIGR02980">
    <property type="entry name" value="SigBFG"/>
    <property type="match status" value="1"/>
</dbReference>
<keyword evidence="10" id="KW-1185">Reference proteome</keyword>
<feature type="compositionally biased region" description="Basic and acidic residues" evidence="5">
    <location>
        <begin position="87"/>
        <end position="119"/>
    </location>
</feature>
<dbReference type="Gene3D" id="1.10.10.10">
    <property type="entry name" value="Winged helix-like DNA-binding domain superfamily/Winged helix DNA-binding domain"/>
    <property type="match status" value="2"/>
</dbReference>
<dbReference type="InterPro" id="IPR013324">
    <property type="entry name" value="RNA_pol_sigma_r3/r4-like"/>
</dbReference>
<dbReference type="SUPFAM" id="SSF88659">
    <property type="entry name" value="Sigma3 and sigma4 domains of RNA polymerase sigma factors"/>
    <property type="match status" value="2"/>
</dbReference>
<dbReference type="InterPro" id="IPR013325">
    <property type="entry name" value="RNA_pol_sigma_r2"/>
</dbReference>
<keyword evidence="4" id="KW-0804">Transcription</keyword>
<dbReference type="Pfam" id="PF04539">
    <property type="entry name" value="Sigma70_r3"/>
    <property type="match status" value="1"/>
</dbReference>
<evidence type="ECO:0000259" key="7">
    <source>
        <dbReference type="Pfam" id="PF04542"/>
    </source>
</evidence>
<dbReference type="GO" id="GO:0016987">
    <property type="term" value="F:sigma factor activity"/>
    <property type="evidence" value="ECO:0007669"/>
    <property type="project" value="UniProtKB-KW"/>
</dbReference>
<feature type="compositionally biased region" description="Polar residues" evidence="5">
    <location>
        <begin position="75"/>
        <end position="85"/>
    </location>
</feature>
<dbReference type="InterPro" id="IPR014284">
    <property type="entry name" value="RNA_pol_sigma-70_dom"/>
</dbReference>
<dbReference type="InterPro" id="IPR014322">
    <property type="entry name" value="RNA_pol_sigma-B/F/G"/>
</dbReference>
<feature type="region of interest" description="Disordered" evidence="5">
    <location>
        <begin position="1"/>
        <end position="119"/>
    </location>
</feature>
<protein>
    <submittedName>
        <fullName evidence="9">SigB/SigF/SigG family RNA polymerase sigma factor</fullName>
    </submittedName>
</protein>
<name>A0A937RJ33_9ACTN</name>
<dbReference type="NCBIfam" id="TIGR02937">
    <property type="entry name" value="sigma70-ECF"/>
    <property type="match status" value="1"/>
</dbReference>
<reference evidence="9" key="1">
    <citation type="submission" date="2020-12" db="EMBL/GenBank/DDBJ databases">
        <title>Genomic characterization of non-nitrogen-fixing Frankia strains.</title>
        <authorList>
            <person name="Carlos-Shanley C."/>
            <person name="Guerra T."/>
            <person name="Hahn D."/>
        </authorList>
    </citation>
    <scope>NUCLEOTIDE SEQUENCE</scope>
    <source>
        <strain evidence="9">CN6</strain>
    </source>
</reference>
<keyword evidence="3" id="KW-0238">DNA-binding</keyword>
<gene>
    <name evidence="9" type="ORF">I7412_39830</name>
</gene>
<evidence type="ECO:0000259" key="6">
    <source>
        <dbReference type="Pfam" id="PF04539"/>
    </source>
</evidence>
<dbReference type="InterPro" id="IPR007630">
    <property type="entry name" value="RNA_pol_sigma70_r4"/>
</dbReference>
<dbReference type="Gene3D" id="1.20.120.1810">
    <property type="match status" value="1"/>
</dbReference>